<dbReference type="PRINTS" id="PR00080">
    <property type="entry name" value="SDRFAMILY"/>
</dbReference>
<comment type="similarity">
    <text evidence="1">Belongs to the short-chain dehydrogenases/reductases (SDR) family.</text>
</comment>
<accession>A0A9E6ZQJ8</accession>
<dbReference type="InterPro" id="IPR036291">
    <property type="entry name" value="NAD(P)-bd_dom_sf"/>
</dbReference>
<reference evidence="3" key="1">
    <citation type="submission" date="2022-03" db="EMBL/GenBank/DDBJ databases">
        <title>Description of Abyssus ytuae gen. nov., sp. nov., a novel member of the family Flavobacteriaceae isolated from the sediment of Mariana Trench.</title>
        <authorList>
            <person name="Zhang J."/>
            <person name="Xu X."/>
        </authorList>
    </citation>
    <scope>NUCLEOTIDE SEQUENCE</scope>
    <source>
        <strain evidence="3">MT3330</strain>
    </source>
</reference>
<dbReference type="PANTHER" id="PTHR42760:SF115">
    <property type="entry name" value="3-OXOACYL-[ACYL-CARRIER-PROTEIN] REDUCTASE FABG"/>
    <property type="match status" value="1"/>
</dbReference>
<dbReference type="EMBL" id="CP094358">
    <property type="protein sequence ID" value="UOB19099.1"/>
    <property type="molecule type" value="Genomic_DNA"/>
</dbReference>
<keyword evidence="4" id="KW-1185">Reference proteome</keyword>
<name>A0A9E6ZQJ8_9FLAO</name>
<dbReference type="InterPro" id="IPR020904">
    <property type="entry name" value="Sc_DH/Rdtase_CS"/>
</dbReference>
<keyword evidence="2" id="KW-0560">Oxidoreductase</keyword>
<evidence type="ECO:0000256" key="2">
    <source>
        <dbReference type="ARBA" id="ARBA00023002"/>
    </source>
</evidence>
<dbReference type="InterPro" id="IPR002347">
    <property type="entry name" value="SDR_fam"/>
</dbReference>
<organism evidence="3 4">
    <name type="scientific">Abyssalbus ytuae</name>
    <dbReference type="NCBI Taxonomy" id="2926907"/>
    <lineage>
        <taxon>Bacteria</taxon>
        <taxon>Pseudomonadati</taxon>
        <taxon>Bacteroidota</taxon>
        <taxon>Flavobacteriia</taxon>
        <taxon>Flavobacteriales</taxon>
        <taxon>Flavobacteriaceae</taxon>
        <taxon>Abyssalbus</taxon>
    </lineage>
</organism>
<dbReference type="SUPFAM" id="SSF51735">
    <property type="entry name" value="NAD(P)-binding Rossmann-fold domains"/>
    <property type="match status" value="1"/>
</dbReference>
<evidence type="ECO:0000313" key="3">
    <source>
        <dbReference type="EMBL" id="UOB19099.1"/>
    </source>
</evidence>
<dbReference type="KEGG" id="fbm:MQE35_07320"/>
<dbReference type="Proteomes" id="UP000831290">
    <property type="component" value="Chromosome"/>
</dbReference>
<gene>
    <name evidence="3" type="ORF">MQE35_07320</name>
</gene>
<dbReference type="PANTHER" id="PTHR42760">
    <property type="entry name" value="SHORT-CHAIN DEHYDROGENASES/REDUCTASES FAMILY MEMBER"/>
    <property type="match status" value="1"/>
</dbReference>
<evidence type="ECO:0000313" key="4">
    <source>
        <dbReference type="Proteomes" id="UP000831290"/>
    </source>
</evidence>
<evidence type="ECO:0000256" key="1">
    <source>
        <dbReference type="ARBA" id="ARBA00006484"/>
    </source>
</evidence>
<dbReference type="FunFam" id="3.40.50.720:FF:000084">
    <property type="entry name" value="Short-chain dehydrogenase reductase"/>
    <property type="match status" value="1"/>
</dbReference>
<dbReference type="CDD" id="cd05233">
    <property type="entry name" value="SDR_c"/>
    <property type="match status" value="1"/>
</dbReference>
<dbReference type="NCBIfam" id="NF005559">
    <property type="entry name" value="PRK07231.1"/>
    <property type="match status" value="1"/>
</dbReference>
<dbReference type="Pfam" id="PF13561">
    <property type="entry name" value="adh_short_C2"/>
    <property type="match status" value="1"/>
</dbReference>
<proteinExistence type="inferred from homology"/>
<dbReference type="PROSITE" id="PS00061">
    <property type="entry name" value="ADH_SHORT"/>
    <property type="match status" value="1"/>
</dbReference>
<dbReference type="Gene3D" id="3.40.50.720">
    <property type="entry name" value="NAD(P)-binding Rossmann-like Domain"/>
    <property type="match status" value="1"/>
</dbReference>
<dbReference type="GO" id="GO:0016616">
    <property type="term" value="F:oxidoreductase activity, acting on the CH-OH group of donors, NAD or NADP as acceptor"/>
    <property type="evidence" value="ECO:0007669"/>
    <property type="project" value="TreeGrafter"/>
</dbReference>
<dbReference type="PRINTS" id="PR00081">
    <property type="entry name" value="GDHRDH"/>
</dbReference>
<protein>
    <submittedName>
        <fullName evidence="3">SDR family oxidoreductase</fullName>
    </submittedName>
</protein>
<dbReference type="AlphaFoldDB" id="A0A9E6ZQJ8"/>
<sequence>MLPAEDKYNSNNQQMNKTAIVTGGNSGLGYATAKKFCENGIKTYIIGRTKDKTEKACEEIGPNAIPVIFDLNDLENIPGLIKDIARNGPIDILVNNAGINLKKEFTETTDEEFRSILHTNLFSVFAITREVVKVMKENGKGSIINISSMASKYGLPKVIAYTASKGAIETFTRGAAVELAQYGIRVNAVAPGFIKTKMVAKAFDSDPERRDKVLARTPMGKLGEPSDVADAVYYYAGADSKFTTGTILCVDGGNSIGF</sequence>
<dbReference type="RefSeq" id="WP_255845716.1">
    <property type="nucleotide sequence ID" value="NZ_CP094358.1"/>
</dbReference>